<evidence type="ECO:0000256" key="6">
    <source>
        <dbReference type="ARBA" id="ARBA00023136"/>
    </source>
</evidence>
<accession>A0A3N4KJB7</accession>
<evidence type="ECO:0000313" key="9">
    <source>
        <dbReference type="EMBL" id="RPB09449.1"/>
    </source>
</evidence>
<dbReference type="OrthoDB" id="6132759at2759"/>
<proteinExistence type="inferred from homology"/>
<dbReference type="Proteomes" id="UP000277580">
    <property type="component" value="Unassembled WGS sequence"/>
</dbReference>
<feature type="transmembrane region" description="Helical" evidence="8">
    <location>
        <begin position="122"/>
        <end position="141"/>
    </location>
</feature>
<evidence type="ECO:0000313" key="10">
    <source>
        <dbReference type="Proteomes" id="UP000277580"/>
    </source>
</evidence>
<protein>
    <recommendedName>
        <fullName evidence="11">Urea transporter</fullName>
    </recommendedName>
</protein>
<keyword evidence="3" id="KW-0813">Transport</keyword>
<dbReference type="AlphaFoldDB" id="A0A3N4KJB7"/>
<feature type="transmembrane region" description="Helical" evidence="8">
    <location>
        <begin position="80"/>
        <end position="101"/>
    </location>
</feature>
<keyword evidence="6 8" id="KW-0472">Membrane</keyword>
<dbReference type="PANTHER" id="PTHR48086">
    <property type="entry name" value="SODIUM/PROLINE SYMPORTER-RELATED"/>
    <property type="match status" value="1"/>
</dbReference>
<dbReference type="EMBL" id="ML119152">
    <property type="protein sequence ID" value="RPB09449.1"/>
    <property type="molecule type" value="Genomic_DNA"/>
</dbReference>
<dbReference type="InterPro" id="IPR050277">
    <property type="entry name" value="Sodium:Solute_Symporter"/>
</dbReference>
<feature type="transmembrane region" description="Helical" evidence="8">
    <location>
        <begin position="260"/>
        <end position="288"/>
    </location>
</feature>
<feature type="transmembrane region" description="Helical" evidence="8">
    <location>
        <begin position="375"/>
        <end position="397"/>
    </location>
</feature>
<dbReference type="GO" id="GO:0015606">
    <property type="term" value="F:spermidine transmembrane transporter activity"/>
    <property type="evidence" value="ECO:0007669"/>
    <property type="project" value="TreeGrafter"/>
</dbReference>
<feature type="transmembrane region" description="Helical" evidence="8">
    <location>
        <begin position="12"/>
        <end position="29"/>
    </location>
</feature>
<reference evidence="9 10" key="1">
    <citation type="journal article" date="2018" name="Nat. Ecol. Evol.">
        <title>Pezizomycetes genomes reveal the molecular basis of ectomycorrhizal truffle lifestyle.</title>
        <authorList>
            <person name="Murat C."/>
            <person name="Payen T."/>
            <person name="Noel B."/>
            <person name="Kuo A."/>
            <person name="Morin E."/>
            <person name="Chen J."/>
            <person name="Kohler A."/>
            <person name="Krizsan K."/>
            <person name="Balestrini R."/>
            <person name="Da Silva C."/>
            <person name="Montanini B."/>
            <person name="Hainaut M."/>
            <person name="Levati E."/>
            <person name="Barry K.W."/>
            <person name="Belfiori B."/>
            <person name="Cichocki N."/>
            <person name="Clum A."/>
            <person name="Dockter R.B."/>
            <person name="Fauchery L."/>
            <person name="Guy J."/>
            <person name="Iotti M."/>
            <person name="Le Tacon F."/>
            <person name="Lindquist E.A."/>
            <person name="Lipzen A."/>
            <person name="Malagnac F."/>
            <person name="Mello A."/>
            <person name="Molinier V."/>
            <person name="Miyauchi S."/>
            <person name="Poulain J."/>
            <person name="Riccioni C."/>
            <person name="Rubini A."/>
            <person name="Sitrit Y."/>
            <person name="Splivallo R."/>
            <person name="Traeger S."/>
            <person name="Wang M."/>
            <person name="Zifcakova L."/>
            <person name="Wipf D."/>
            <person name="Zambonelli A."/>
            <person name="Paolocci F."/>
            <person name="Nowrousian M."/>
            <person name="Ottonello S."/>
            <person name="Baldrian P."/>
            <person name="Spatafora J.W."/>
            <person name="Henrissat B."/>
            <person name="Nagy L.G."/>
            <person name="Aury J.M."/>
            <person name="Wincker P."/>
            <person name="Grigoriev I.V."/>
            <person name="Bonfante P."/>
            <person name="Martin F.M."/>
        </authorList>
    </citation>
    <scope>NUCLEOTIDE SEQUENCE [LARGE SCALE GENOMIC DNA]</scope>
    <source>
        <strain evidence="9 10">CCBAS932</strain>
    </source>
</reference>
<dbReference type="GO" id="GO:0005886">
    <property type="term" value="C:plasma membrane"/>
    <property type="evidence" value="ECO:0007669"/>
    <property type="project" value="TreeGrafter"/>
</dbReference>
<comment type="similarity">
    <text evidence="2 7">Belongs to the sodium:solute symporter (SSF) (TC 2.A.21) family.</text>
</comment>
<name>A0A3N4KJB7_9PEZI</name>
<evidence type="ECO:0000256" key="8">
    <source>
        <dbReference type="SAM" id="Phobius"/>
    </source>
</evidence>
<comment type="subcellular location">
    <subcellularLocation>
        <location evidence="1">Membrane</location>
        <topology evidence="1">Multi-pass membrane protein</topology>
    </subcellularLocation>
</comment>
<organism evidence="9 10">
    <name type="scientific">Morchella conica CCBAS932</name>
    <dbReference type="NCBI Taxonomy" id="1392247"/>
    <lineage>
        <taxon>Eukaryota</taxon>
        <taxon>Fungi</taxon>
        <taxon>Dikarya</taxon>
        <taxon>Ascomycota</taxon>
        <taxon>Pezizomycotina</taxon>
        <taxon>Pezizomycetes</taxon>
        <taxon>Pezizales</taxon>
        <taxon>Morchellaceae</taxon>
        <taxon>Morchella</taxon>
    </lineage>
</organism>
<dbReference type="InParanoid" id="A0A3N4KJB7"/>
<feature type="transmembrane region" description="Helical" evidence="8">
    <location>
        <begin position="229"/>
        <end position="248"/>
    </location>
</feature>
<feature type="transmembrane region" description="Helical" evidence="8">
    <location>
        <begin position="409"/>
        <end position="428"/>
    </location>
</feature>
<evidence type="ECO:0000256" key="7">
    <source>
        <dbReference type="RuleBase" id="RU362091"/>
    </source>
</evidence>
<dbReference type="InterPro" id="IPR001734">
    <property type="entry name" value="Na/solute_symporter"/>
</dbReference>
<feature type="transmembrane region" description="Helical" evidence="8">
    <location>
        <begin position="308"/>
        <end position="328"/>
    </location>
</feature>
<evidence type="ECO:0000256" key="1">
    <source>
        <dbReference type="ARBA" id="ARBA00004141"/>
    </source>
</evidence>
<evidence type="ECO:0000256" key="3">
    <source>
        <dbReference type="ARBA" id="ARBA00022448"/>
    </source>
</evidence>
<keyword evidence="4 8" id="KW-0812">Transmembrane</keyword>
<feature type="transmembrane region" description="Helical" evidence="8">
    <location>
        <begin position="190"/>
        <end position="209"/>
    </location>
</feature>
<dbReference type="Pfam" id="PF00474">
    <property type="entry name" value="SSF"/>
    <property type="match status" value="1"/>
</dbReference>
<dbReference type="STRING" id="1392247.A0A3N4KJB7"/>
<sequence>MGSPSEPVSQVLIYLTFAAFLVMGLFLAWKFRKQTKMDFIHSGRTQTAIPVALNFVASALGSSILVSYPEIATIAGLQGAITYAACSALPLMGFAILAPIIRRRSPDGFILTMWVKDRFGTIASLYLSFLTVATMFLYMVAELSSIQQVLGSLTGLDPLPIMIVEVAVTSIYTSLGGFRISFITDNVQGAIMGLLIIICAIAIGTSVSIDRTAIGPSELTQDSELGYQLIYILLVAIITNDMFLSSFWMRAFASKTDKDLWIGVSIATVVIFVILLLIASTGLIAAWSGVWTPGEYGGLAFFLLVEKLPAWVVGFVIIMVCCLSCAVFDSLQSAMVSTISNDMFRNKLPLIYVRVITIIIIIPTIVIALKSPSILRIFLISDIFSAACIPAFLLGLFPSLYFVNGFDAVIGGFGGILSVWIFGTIYYGNAYDGAQLLILVNGLYANDWSVFGTFVAAPVGSIVFLALSVVVRTSATWVFCKTTGRHFGCFDKPLPPPVVFDDRVREDDSIITDAERGGFKHAPERVTAM</sequence>
<gene>
    <name evidence="9" type="ORF">P167DRAFT_538517</name>
</gene>
<feature type="transmembrane region" description="Helical" evidence="8">
    <location>
        <begin position="349"/>
        <end position="369"/>
    </location>
</feature>
<evidence type="ECO:0000256" key="4">
    <source>
        <dbReference type="ARBA" id="ARBA00022692"/>
    </source>
</evidence>
<evidence type="ECO:0000256" key="2">
    <source>
        <dbReference type="ARBA" id="ARBA00006434"/>
    </source>
</evidence>
<dbReference type="PANTHER" id="PTHR48086:SF10">
    <property type="entry name" value="AGR155CP"/>
    <property type="match status" value="1"/>
</dbReference>
<keyword evidence="10" id="KW-1185">Reference proteome</keyword>
<dbReference type="InterPro" id="IPR038377">
    <property type="entry name" value="Na/Glc_symporter_sf"/>
</dbReference>
<dbReference type="PROSITE" id="PS50283">
    <property type="entry name" value="NA_SOLUT_SYMP_3"/>
    <property type="match status" value="1"/>
</dbReference>
<feature type="transmembrane region" description="Helical" evidence="8">
    <location>
        <begin position="448"/>
        <end position="471"/>
    </location>
</feature>
<evidence type="ECO:0000256" key="5">
    <source>
        <dbReference type="ARBA" id="ARBA00022989"/>
    </source>
</evidence>
<evidence type="ECO:0008006" key="11">
    <source>
        <dbReference type="Google" id="ProtNLM"/>
    </source>
</evidence>
<dbReference type="Gene3D" id="1.20.1730.10">
    <property type="entry name" value="Sodium/glucose cotransporter"/>
    <property type="match status" value="1"/>
</dbReference>
<keyword evidence="5 8" id="KW-1133">Transmembrane helix</keyword>
<feature type="transmembrane region" description="Helical" evidence="8">
    <location>
        <begin position="161"/>
        <end position="178"/>
    </location>
</feature>
<feature type="transmembrane region" description="Helical" evidence="8">
    <location>
        <begin position="49"/>
        <end position="68"/>
    </location>
</feature>